<dbReference type="RefSeq" id="WP_011396814.1">
    <property type="nucleotide sequence ID" value="NC_007645.1"/>
</dbReference>
<organism evidence="1 2">
    <name type="scientific">Hahella chejuensis (strain KCTC 2396)</name>
    <dbReference type="NCBI Taxonomy" id="349521"/>
    <lineage>
        <taxon>Bacteria</taxon>
        <taxon>Pseudomonadati</taxon>
        <taxon>Pseudomonadota</taxon>
        <taxon>Gammaproteobacteria</taxon>
        <taxon>Oceanospirillales</taxon>
        <taxon>Hahellaceae</taxon>
        <taxon>Hahella</taxon>
    </lineage>
</organism>
<dbReference type="STRING" id="349521.HCH_02976"/>
<keyword evidence="2" id="KW-1185">Reference proteome</keyword>
<gene>
    <name evidence="1" type="ordered locus">HCH_02976</name>
</gene>
<protein>
    <submittedName>
        <fullName evidence="1">Uncharacterized protein</fullName>
    </submittedName>
</protein>
<dbReference type="Proteomes" id="UP000000238">
    <property type="component" value="Chromosome"/>
</dbReference>
<accession>Q2SHX9</accession>
<dbReference type="OrthoDB" id="6192646at2"/>
<sequence>MSGELEAKNHADAVLNAYKLNYLPLNKKGLTIDGIGLMLPDPDMPLGVILKKDSSFIVLLGEQHSTETLSPLLPGDQTLMIAGAKAVVAAIGKLGAKHTTIAAVELPIKNGSIVGSGAGLTKMEKLTISGSSDKNLGSINHSLFYYRATLLKDVMFAEGENTVEVVEQGLAAKSDERNPGIAAHLINAAASAKGPSVTVLPVGLSHLGGNSIQKQLTMKGWSITTKIV</sequence>
<dbReference type="EMBL" id="CP000155">
    <property type="protein sequence ID" value="ABC29745.1"/>
    <property type="molecule type" value="Genomic_DNA"/>
</dbReference>
<evidence type="ECO:0000313" key="2">
    <source>
        <dbReference type="Proteomes" id="UP000000238"/>
    </source>
</evidence>
<reference evidence="1 2" key="1">
    <citation type="journal article" date="2005" name="Nucleic Acids Res.">
        <title>Genomic blueprint of Hahella chejuensis, a marine microbe producing an algicidal agent.</title>
        <authorList>
            <person name="Jeong H."/>
            <person name="Yim J.H."/>
            <person name="Lee C."/>
            <person name="Choi S.-H."/>
            <person name="Park Y.K."/>
            <person name="Yoon S.H."/>
            <person name="Hur C.-G."/>
            <person name="Kang H.-Y."/>
            <person name="Kim D."/>
            <person name="Lee H.H."/>
            <person name="Park K.H."/>
            <person name="Park S.-H."/>
            <person name="Park H.-S."/>
            <person name="Lee H.K."/>
            <person name="Oh T.K."/>
            <person name="Kim J.F."/>
        </authorList>
    </citation>
    <scope>NUCLEOTIDE SEQUENCE [LARGE SCALE GENOMIC DNA]</scope>
    <source>
        <strain evidence="1 2">KCTC 2396</strain>
    </source>
</reference>
<name>Q2SHX9_HAHCH</name>
<dbReference type="HOGENOM" id="CLU_1213429_0_0_6"/>
<dbReference type="AlphaFoldDB" id="Q2SHX9"/>
<dbReference type="KEGG" id="hch:HCH_02976"/>
<evidence type="ECO:0000313" key="1">
    <source>
        <dbReference type="EMBL" id="ABC29745.1"/>
    </source>
</evidence>
<proteinExistence type="predicted"/>